<dbReference type="InterPro" id="IPR002478">
    <property type="entry name" value="PUA"/>
</dbReference>
<keyword evidence="6 8" id="KW-0418">Kinase</keyword>
<dbReference type="InterPro" id="IPR036974">
    <property type="entry name" value="PUA_sf"/>
</dbReference>
<dbReference type="PROSITE" id="PS00902">
    <property type="entry name" value="GLUTAMATE_5_KINASE"/>
    <property type="match status" value="1"/>
</dbReference>
<dbReference type="SUPFAM" id="SSF53633">
    <property type="entry name" value="Carbamate kinase-like"/>
    <property type="match status" value="1"/>
</dbReference>
<dbReference type="NCBIfam" id="TIGR01027">
    <property type="entry name" value="proB"/>
    <property type="match status" value="1"/>
</dbReference>
<comment type="subcellular location">
    <subcellularLocation>
        <location evidence="8">Cytoplasm</location>
    </subcellularLocation>
</comment>
<dbReference type="FunFam" id="3.40.1160.10:FF:000018">
    <property type="entry name" value="Glutamate 5-kinase"/>
    <property type="match status" value="1"/>
</dbReference>
<evidence type="ECO:0000256" key="2">
    <source>
        <dbReference type="ARBA" id="ARBA00022605"/>
    </source>
</evidence>
<evidence type="ECO:0000256" key="7">
    <source>
        <dbReference type="ARBA" id="ARBA00022840"/>
    </source>
</evidence>
<dbReference type="InterPro" id="IPR019797">
    <property type="entry name" value="Glutamate_5-kinase_CS"/>
</dbReference>
<dbReference type="SUPFAM" id="SSF88697">
    <property type="entry name" value="PUA domain-like"/>
    <property type="match status" value="1"/>
</dbReference>
<dbReference type="GO" id="GO:0005524">
    <property type="term" value="F:ATP binding"/>
    <property type="evidence" value="ECO:0007669"/>
    <property type="project" value="UniProtKB-KW"/>
</dbReference>
<evidence type="ECO:0000256" key="6">
    <source>
        <dbReference type="ARBA" id="ARBA00022777"/>
    </source>
</evidence>
<dbReference type="UniPathway" id="UPA00098">
    <property type="reaction ID" value="UER00359"/>
</dbReference>
<sequence length="372" mass="39731">MNASSNNYAPFQWQRAVIKVGSNLIAPQGNRCCIEHLMPLAQFISQSRRQGKSVVLVSSGAVAAGRSALGGEPPASLSRKQAMAAVGQNRMMANWARLFDFDIAQMLLTHNDIRQRDSYLNIKSTLRELLEFDILPIVNENDSVASDELKFGDNDNLAALVALVAEADTLMLCTDIDGLYTANPHHDPKASPIRRVETLTAEHMALAGDSHSCIGTGGMLTKLQAASKAAANGVQTLIINGGDANSYMQLSQGRVPGTLIQAGQSRDSAKKNWLRHSLKAKGQLAVDEGAAKALVSAGASLLPVGITEVQGHFDIGEAVEVSFQGKVIATGLSQYSAAELRQICGAQSLNIESRLGYVRAPVAVHRDDLILH</sequence>
<gene>
    <name evidence="8 10" type="primary">proB</name>
    <name evidence="10" type="ORF">HMF8227_00760</name>
</gene>
<dbReference type="PANTHER" id="PTHR43654:SF1">
    <property type="entry name" value="ISOPENTENYL PHOSPHATE KINASE"/>
    <property type="match status" value="1"/>
</dbReference>
<dbReference type="AlphaFoldDB" id="A0A2S2E0V4"/>
<keyword evidence="11" id="KW-1185">Reference proteome</keyword>
<proteinExistence type="inferred from homology"/>
<dbReference type="Pfam" id="PF01472">
    <property type="entry name" value="PUA"/>
    <property type="match status" value="1"/>
</dbReference>
<feature type="binding site" evidence="8">
    <location>
        <begin position="216"/>
        <end position="222"/>
    </location>
    <ligand>
        <name>ATP</name>
        <dbReference type="ChEBI" id="CHEBI:30616"/>
    </ligand>
</feature>
<dbReference type="InterPro" id="IPR005715">
    <property type="entry name" value="Glu_5kinase/COase_Synthase"/>
</dbReference>
<dbReference type="KEGG" id="salh:HMF8227_00760"/>
<comment type="pathway">
    <text evidence="8">Amino-acid biosynthesis; L-proline biosynthesis; L-glutamate 5-semialdehyde from L-glutamate: step 1/2.</text>
</comment>
<dbReference type="RefSeq" id="WP_109338918.1">
    <property type="nucleotide sequence ID" value="NZ_CP029347.1"/>
</dbReference>
<dbReference type="InterPro" id="IPR015947">
    <property type="entry name" value="PUA-like_sf"/>
</dbReference>
<keyword evidence="3 8" id="KW-0641">Proline biosynthesis</keyword>
<keyword evidence="2 8" id="KW-0028">Amino-acid biosynthesis</keyword>
<dbReference type="GO" id="GO:0004349">
    <property type="term" value="F:glutamate 5-kinase activity"/>
    <property type="evidence" value="ECO:0007669"/>
    <property type="project" value="UniProtKB-UniRule"/>
</dbReference>
<evidence type="ECO:0000256" key="3">
    <source>
        <dbReference type="ARBA" id="ARBA00022650"/>
    </source>
</evidence>
<dbReference type="InterPro" id="IPR011529">
    <property type="entry name" value="Glu_5kinase"/>
</dbReference>
<dbReference type="PIRSF" id="PIRSF000729">
    <property type="entry name" value="GK"/>
    <property type="match status" value="1"/>
</dbReference>
<dbReference type="CDD" id="cd04242">
    <property type="entry name" value="AAK_G5K_ProB"/>
    <property type="match status" value="1"/>
</dbReference>
<reference evidence="10 11" key="1">
    <citation type="submission" date="2018-05" db="EMBL/GenBank/DDBJ databases">
        <title>Salinimonas sp. HMF8227 Genome sequencing and assembly.</title>
        <authorList>
            <person name="Kang H."/>
            <person name="Kang J."/>
            <person name="Cha I."/>
            <person name="Kim H."/>
            <person name="Joh K."/>
        </authorList>
    </citation>
    <scope>NUCLEOTIDE SEQUENCE [LARGE SCALE GENOMIC DNA]</scope>
    <source>
        <strain evidence="10 11">HMF8227</strain>
    </source>
</reference>
<dbReference type="EC" id="2.7.2.11" evidence="8"/>
<keyword evidence="4 8" id="KW-0808">Transferase</keyword>
<dbReference type="PANTHER" id="PTHR43654">
    <property type="entry name" value="GLUTAMATE 5-KINASE"/>
    <property type="match status" value="1"/>
</dbReference>
<dbReference type="GO" id="GO:0055129">
    <property type="term" value="P:L-proline biosynthetic process"/>
    <property type="evidence" value="ECO:0007669"/>
    <property type="project" value="UniProtKB-UniRule"/>
</dbReference>
<keyword evidence="7 8" id="KW-0067">ATP-binding</keyword>
<dbReference type="CDD" id="cd21157">
    <property type="entry name" value="PUA_G5K"/>
    <property type="match status" value="1"/>
</dbReference>
<feature type="binding site" evidence="8">
    <location>
        <position position="142"/>
    </location>
    <ligand>
        <name>substrate</name>
    </ligand>
</feature>
<dbReference type="Pfam" id="PF00696">
    <property type="entry name" value="AA_kinase"/>
    <property type="match status" value="1"/>
</dbReference>
<dbReference type="SMART" id="SM00359">
    <property type="entry name" value="PUA"/>
    <property type="match status" value="1"/>
</dbReference>
<evidence type="ECO:0000256" key="5">
    <source>
        <dbReference type="ARBA" id="ARBA00022741"/>
    </source>
</evidence>
<dbReference type="InterPro" id="IPR041739">
    <property type="entry name" value="G5K_ProB"/>
</dbReference>
<feature type="binding site" evidence="8">
    <location>
        <position position="59"/>
    </location>
    <ligand>
        <name>substrate</name>
    </ligand>
</feature>
<dbReference type="Gene3D" id="3.40.1160.10">
    <property type="entry name" value="Acetylglutamate kinase-like"/>
    <property type="match status" value="2"/>
</dbReference>
<evidence type="ECO:0000313" key="11">
    <source>
        <dbReference type="Proteomes" id="UP000245728"/>
    </source>
</evidence>
<dbReference type="PROSITE" id="PS50890">
    <property type="entry name" value="PUA"/>
    <property type="match status" value="1"/>
</dbReference>
<comment type="similarity">
    <text evidence="8">Belongs to the glutamate 5-kinase family.</text>
</comment>
<evidence type="ECO:0000313" key="10">
    <source>
        <dbReference type="EMBL" id="AWL11256.1"/>
    </source>
</evidence>
<dbReference type="GO" id="GO:0005829">
    <property type="term" value="C:cytosol"/>
    <property type="evidence" value="ECO:0007669"/>
    <property type="project" value="TreeGrafter"/>
</dbReference>
<dbReference type="EMBL" id="CP029347">
    <property type="protein sequence ID" value="AWL11256.1"/>
    <property type="molecule type" value="Genomic_DNA"/>
</dbReference>
<dbReference type="PRINTS" id="PR00474">
    <property type="entry name" value="GLU5KINASE"/>
</dbReference>
<dbReference type="Gene3D" id="2.30.130.10">
    <property type="entry name" value="PUA domain"/>
    <property type="match status" value="1"/>
</dbReference>
<keyword evidence="5 8" id="KW-0547">Nucleotide-binding</keyword>
<dbReference type="InterPro" id="IPR036393">
    <property type="entry name" value="AceGlu_kinase-like_sf"/>
</dbReference>
<dbReference type="InterPro" id="IPR001057">
    <property type="entry name" value="Glu/AcGlu_kinase"/>
</dbReference>
<feature type="binding site" evidence="8">
    <location>
        <position position="19"/>
    </location>
    <ligand>
        <name>ATP</name>
        <dbReference type="ChEBI" id="CHEBI:30616"/>
    </ligand>
</feature>
<keyword evidence="1 8" id="KW-0963">Cytoplasm</keyword>
<accession>A0A2S2E0V4</accession>
<evidence type="ECO:0000259" key="9">
    <source>
        <dbReference type="SMART" id="SM00359"/>
    </source>
</evidence>
<dbReference type="InterPro" id="IPR001048">
    <property type="entry name" value="Asp/Glu/Uridylate_kinase"/>
</dbReference>
<feature type="binding site" evidence="8">
    <location>
        <position position="154"/>
    </location>
    <ligand>
        <name>substrate</name>
    </ligand>
</feature>
<feature type="binding site" evidence="8">
    <location>
        <begin position="174"/>
        <end position="175"/>
    </location>
    <ligand>
        <name>ATP</name>
        <dbReference type="ChEBI" id="CHEBI:30616"/>
    </ligand>
</feature>
<organism evidence="10 11">
    <name type="scientific">Saliniradius amylolyticus</name>
    <dbReference type="NCBI Taxonomy" id="2183582"/>
    <lineage>
        <taxon>Bacteria</taxon>
        <taxon>Pseudomonadati</taxon>
        <taxon>Pseudomonadota</taxon>
        <taxon>Gammaproteobacteria</taxon>
        <taxon>Alteromonadales</taxon>
        <taxon>Alteromonadaceae</taxon>
        <taxon>Saliniradius</taxon>
    </lineage>
</organism>
<dbReference type="OrthoDB" id="9804434at2"/>
<name>A0A2S2E0V4_9ALTE</name>
<evidence type="ECO:0000256" key="1">
    <source>
        <dbReference type="ARBA" id="ARBA00022490"/>
    </source>
</evidence>
<comment type="catalytic activity">
    <reaction evidence="8">
        <text>L-glutamate + ATP = L-glutamyl 5-phosphate + ADP</text>
        <dbReference type="Rhea" id="RHEA:14877"/>
        <dbReference type="ChEBI" id="CHEBI:29985"/>
        <dbReference type="ChEBI" id="CHEBI:30616"/>
        <dbReference type="ChEBI" id="CHEBI:58274"/>
        <dbReference type="ChEBI" id="CHEBI:456216"/>
        <dbReference type="EC" id="2.7.2.11"/>
    </reaction>
</comment>
<feature type="domain" description="PUA" evidence="9">
    <location>
        <begin position="282"/>
        <end position="364"/>
    </location>
</feature>
<evidence type="ECO:0000256" key="8">
    <source>
        <dbReference type="HAMAP-Rule" id="MF_00456"/>
    </source>
</evidence>
<comment type="function">
    <text evidence="8">Catalyzes the transfer of a phosphate group to glutamate to form L-glutamate 5-phosphate.</text>
</comment>
<evidence type="ECO:0000256" key="4">
    <source>
        <dbReference type="ARBA" id="ARBA00022679"/>
    </source>
</evidence>
<dbReference type="Proteomes" id="UP000245728">
    <property type="component" value="Chromosome"/>
</dbReference>
<dbReference type="HAMAP" id="MF_00456">
    <property type="entry name" value="ProB"/>
    <property type="match status" value="1"/>
</dbReference>
<dbReference type="GO" id="GO:0003723">
    <property type="term" value="F:RNA binding"/>
    <property type="evidence" value="ECO:0007669"/>
    <property type="project" value="InterPro"/>
</dbReference>
<protein>
    <recommendedName>
        <fullName evidence="8">Glutamate 5-kinase</fullName>
        <ecNumber evidence="8">2.7.2.11</ecNumber>
    </recommendedName>
    <alternativeName>
        <fullName evidence="8">Gamma-glutamyl kinase</fullName>
        <shortName evidence="8">GK</shortName>
    </alternativeName>
</protein>